<proteinExistence type="predicted"/>
<evidence type="ECO:0000313" key="2">
    <source>
        <dbReference type="EMBL" id="GEU61820.1"/>
    </source>
</evidence>
<feature type="compositionally biased region" description="Polar residues" evidence="1">
    <location>
        <begin position="34"/>
        <end position="49"/>
    </location>
</feature>
<reference evidence="2" key="1">
    <citation type="journal article" date="2019" name="Sci. Rep.">
        <title>Draft genome of Tanacetum cinerariifolium, the natural source of mosquito coil.</title>
        <authorList>
            <person name="Yamashiro T."/>
            <person name="Shiraishi A."/>
            <person name="Satake H."/>
            <person name="Nakayama K."/>
        </authorList>
    </citation>
    <scope>NUCLEOTIDE SEQUENCE</scope>
</reference>
<organism evidence="2">
    <name type="scientific">Tanacetum cinerariifolium</name>
    <name type="common">Dalmatian daisy</name>
    <name type="synonym">Chrysanthemum cinerariifolium</name>
    <dbReference type="NCBI Taxonomy" id="118510"/>
    <lineage>
        <taxon>Eukaryota</taxon>
        <taxon>Viridiplantae</taxon>
        <taxon>Streptophyta</taxon>
        <taxon>Embryophyta</taxon>
        <taxon>Tracheophyta</taxon>
        <taxon>Spermatophyta</taxon>
        <taxon>Magnoliopsida</taxon>
        <taxon>eudicotyledons</taxon>
        <taxon>Gunneridae</taxon>
        <taxon>Pentapetalae</taxon>
        <taxon>asterids</taxon>
        <taxon>campanulids</taxon>
        <taxon>Asterales</taxon>
        <taxon>Asteraceae</taxon>
        <taxon>Asteroideae</taxon>
        <taxon>Anthemideae</taxon>
        <taxon>Anthemidinae</taxon>
        <taxon>Tanacetum</taxon>
    </lineage>
</organism>
<gene>
    <name evidence="2" type="ORF">Tci_033798</name>
</gene>
<name>A0A6L2LL05_TANCI</name>
<feature type="region of interest" description="Disordered" evidence="1">
    <location>
        <begin position="34"/>
        <end position="59"/>
    </location>
</feature>
<dbReference type="EMBL" id="BKCJ010004567">
    <property type="protein sequence ID" value="GEU61820.1"/>
    <property type="molecule type" value="Genomic_DNA"/>
</dbReference>
<comment type="caution">
    <text evidence="2">The sequence shown here is derived from an EMBL/GenBank/DDBJ whole genome shotgun (WGS) entry which is preliminary data.</text>
</comment>
<accession>A0A6L2LL05</accession>
<protein>
    <submittedName>
        <fullName evidence="2">Uncharacterized protein</fullName>
    </submittedName>
</protein>
<evidence type="ECO:0000256" key="1">
    <source>
        <dbReference type="SAM" id="MobiDB-lite"/>
    </source>
</evidence>
<dbReference type="AlphaFoldDB" id="A0A6L2LL05"/>
<sequence>MGYQKPTTSSNNSFKKTKALEVLEVMVNTTLGFESSRSYGGSKNVRSASGSGGNEKEKITPISEVDPVLDDICIQGRCISIWHSQRMNVAHDPYSLDLVLQDVHKYQQFITPYLEQRFL</sequence>